<dbReference type="RefSeq" id="WP_192598385.1">
    <property type="nucleotide sequence ID" value="NZ_JADBEL010000007.1"/>
</dbReference>
<protein>
    <submittedName>
        <fullName evidence="1">Uncharacterized protein</fullName>
    </submittedName>
</protein>
<sequence>MSIIYRVQVPSFIQLTLVDKAKRILKEIEFDLDLAFDWNKDYYDNYYQYFAHPNDEVR</sequence>
<reference evidence="1" key="1">
    <citation type="submission" date="2020-10" db="EMBL/GenBank/DDBJ databases">
        <title>Genomic Encyclopedia of Type Strains, Phase IV (KMG-IV): sequencing the most valuable type-strain genomes for metagenomic binning, comparative biology and taxonomic classification.</title>
        <authorList>
            <person name="Goeker M."/>
        </authorList>
    </citation>
    <scope>NUCLEOTIDE SEQUENCE</scope>
    <source>
        <strain evidence="1">DSM 13886</strain>
    </source>
</reference>
<evidence type="ECO:0000313" key="1">
    <source>
        <dbReference type="EMBL" id="MBE1554609.1"/>
    </source>
</evidence>
<dbReference type="EMBL" id="JADBEL010000007">
    <property type="protein sequence ID" value="MBE1554609.1"/>
    <property type="molecule type" value="Genomic_DNA"/>
</dbReference>
<gene>
    <name evidence="1" type="ORF">H4683_001686</name>
</gene>
<accession>A0A927R649</accession>
<name>A0A927R649_9BACL</name>
<dbReference type="Proteomes" id="UP000658225">
    <property type="component" value="Unassembled WGS sequence"/>
</dbReference>
<proteinExistence type="predicted"/>
<keyword evidence="2" id="KW-1185">Reference proteome</keyword>
<comment type="caution">
    <text evidence="1">The sequence shown here is derived from an EMBL/GenBank/DDBJ whole genome shotgun (WGS) entry which is preliminary data.</text>
</comment>
<organism evidence="1 2">
    <name type="scientific">Sporosarcina limicola</name>
    <dbReference type="NCBI Taxonomy" id="34101"/>
    <lineage>
        <taxon>Bacteria</taxon>
        <taxon>Bacillati</taxon>
        <taxon>Bacillota</taxon>
        <taxon>Bacilli</taxon>
        <taxon>Bacillales</taxon>
        <taxon>Caryophanaceae</taxon>
        <taxon>Sporosarcina</taxon>
    </lineage>
</organism>
<evidence type="ECO:0000313" key="2">
    <source>
        <dbReference type="Proteomes" id="UP000658225"/>
    </source>
</evidence>
<dbReference type="AlphaFoldDB" id="A0A927R649"/>